<dbReference type="RefSeq" id="WP_358129416.1">
    <property type="nucleotide sequence ID" value="NZ_JBFALK010000001.1"/>
</dbReference>
<keyword evidence="4" id="KW-1185">Reference proteome</keyword>
<gene>
    <name evidence="3" type="ORF">AB0I59_03000</name>
</gene>
<keyword evidence="1 3" id="KW-0560">Oxidoreductase</keyword>
<name>A0ABV3G7H0_MICGL</name>
<dbReference type="Proteomes" id="UP001551675">
    <property type="component" value="Unassembled WGS sequence"/>
</dbReference>
<feature type="domain" description="Luciferase-like" evidence="2">
    <location>
        <begin position="4"/>
        <end position="290"/>
    </location>
</feature>
<reference evidence="3 4" key="1">
    <citation type="submission" date="2024-06" db="EMBL/GenBank/DDBJ databases">
        <title>The Natural Products Discovery Center: Release of the First 8490 Sequenced Strains for Exploring Actinobacteria Biosynthetic Diversity.</title>
        <authorList>
            <person name="Kalkreuter E."/>
            <person name="Kautsar S.A."/>
            <person name="Yang D."/>
            <person name="Bader C.D."/>
            <person name="Teijaro C.N."/>
            <person name="Fluegel L."/>
            <person name="Davis C.M."/>
            <person name="Simpson J.R."/>
            <person name="Lauterbach L."/>
            <person name="Steele A.D."/>
            <person name="Gui C."/>
            <person name="Meng S."/>
            <person name="Li G."/>
            <person name="Viehrig K."/>
            <person name="Ye F."/>
            <person name="Su P."/>
            <person name="Kiefer A.F."/>
            <person name="Nichols A."/>
            <person name="Cepeda A.J."/>
            <person name="Yan W."/>
            <person name="Fan B."/>
            <person name="Jiang Y."/>
            <person name="Adhikari A."/>
            <person name="Zheng C.-J."/>
            <person name="Schuster L."/>
            <person name="Cowan T.M."/>
            <person name="Smanski M.J."/>
            <person name="Chevrette M.G."/>
            <person name="De Carvalho L.P.S."/>
            <person name="Shen B."/>
        </authorList>
    </citation>
    <scope>NUCLEOTIDE SEQUENCE [LARGE SCALE GENOMIC DNA]</scope>
    <source>
        <strain evidence="3 4">NPDC050100</strain>
    </source>
</reference>
<dbReference type="Gene3D" id="3.20.20.30">
    <property type="entry name" value="Luciferase-like domain"/>
    <property type="match status" value="1"/>
</dbReference>
<evidence type="ECO:0000313" key="3">
    <source>
        <dbReference type="EMBL" id="MEV0967579.1"/>
    </source>
</evidence>
<dbReference type="InterPro" id="IPR036661">
    <property type="entry name" value="Luciferase-like_sf"/>
</dbReference>
<protein>
    <submittedName>
        <fullName evidence="3">TIGR03557 family F420-dependent LLM class oxidoreductase</fullName>
        <ecNumber evidence="3">1.-.-.-</ecNumber>
    </submittedName>
</protein>
<dbReference type="CDD" id="cd01097">
    <property type="entry name" value="Tetrahydromethanopterin_reductase"/>
    <property type="match status" value="1"/>
</dbReference>
<dbReference type="PANTHER" id="PTHR43244">
    <property type="match status" value="1"/>
</dbReference>
<comment type="caution">
    <text evidence="3">The sequence shown here is derived from an EMBL/GenBank/DDBJ whole genome shotgun (WGS) entry which is preliminary data.</text>
</comment>
<evidence type="ECO:0000313" key="4">
    <source>
        <dbReference type="Proteomes" id="UP001551675"/>
    </source>
</evidence>
<accession>A0ABV3G7H0</accession>
<dbReference type="SUPFAM" id="SSF51679">
    <property type="entry name" value="Bacterial luciferase-like"/>
    <property type="match status" value="1"/>
</dbReference>
<dbReference type="InterPro" id="IPR050564">
    <property type="entry name" value="F420-G6PD/mer"/>
</dbReference>
<dbReference type="InterPro" id="IPR011251">
    <property type="entry name" value="Luciferase-like_dom"/>
</dbReference>
<proteinExistence type="predicted"/>
<dbReference type="EMBL" id="JBFALK010000001">
    <property type="protein sequence ID" value="MEV0967579.1"/>
    <property type="molecule type" value="Genomic_DNA"/>
</dbReference>
<dbReference type="NCBIfam" id="TIGR03557">
    <property type="entry name" value="F420_G6P_family"/>
    <property type="match status" value="1"/>
</dbReference>
<dbReference type="EC" id="1.-.-.-" evidence="3"/>
<evidence type="ECO:0000256" key="1">
    <source>
        <dbReference type="ARBA" id="ARBA00023002"/>
    </source>
</evidence>
<evidence type="ECO:0000259" key="2">
    <source>
        <dbReference type="Pfam" id="PF00296"/>
    </source>
</evidence>
<dbReference type="GO" id="GO:0016491">
    <property type="term" value="F:oxidoreductase activity"/>
    <property type="evidence" value="ECO:0007669"/>
    <property type="project" value="UniProtKB-KW"/>
</dbReference>
<sequence length="323" mass="35805">MTMFGYFLSSEEHDPKELVRQAKLAEQAGFEGLWISDHYHPWLDVQGQSSFVWSVIGALSEVTSLPVTTAVTCPIIRIHPAIIAQAAATAQVMLDGRFRFGVGTGEALNEHILGDQWPPASERRRMLEEAIEIIRRLWSGGLVSFHGEFYEVDTARLYTLPERPPPIYISGLGPKSAELAGRIGDGYISTAPTPDLIEAFHRAGGQGKPTAAGIKVCWSRDETRARRNVHRLWPTNGIPGEASQLLPLPRHFEQLSQLVTEESVADRIACGPSPEAHIAAIRQYVEAGYDEIYIQQVGPEQDGFFSFYAEEVLPRCRTAQAVR</sequence>
<dbReference type="PANTHER" id="PTHR43244:SF1">
    <property type="entry name" value="5,10-METHYLENETETRAHYDROMETHANOPTERIN REDUCTASE"/>
    <property type="match status" value="1"/>
</dbReference>
<dbReference type="Pfam" id="PF00296">
    <property type="entry name" value="Bac_luciferase"/>
    <property type="match status" value="1"/>
</dbReference>
<dbReference type="InterPro" id="IPR019945">
    <property type="entry name" value="F420_G6P_DH-rel"/>
</dbReference>
<organism evidence="3 4">
    <name type="scientific">Microtetraspora glauca</name>
    <dbReference type="NCBI Taxonomy" id="1996"/>
    <lineage>
        <taxon>Bacteria</taxon>
        <taxon>Bacillati</taxon>
        <taxon>Actinomycetota</taxon>
        <taxon>Actinomycetes</taxon>
        <taxon>Streptosporangiales</taxon>
        <taxon>Streptosporangiaceae</taxon>
        <taxon>Microtetraspora</taxon>
    </lineage>
</organism>